<evidence type="ECO:0008006" key="3">
    <source>
        <dbReference type="Google" id="ProtNLM"/>
    </source>
</evidence>
<proteinExistence type="predicted"/>
<name>A0A840VG98_9ACTN</name>
<gene>
    <name evidence="1" type="ORF">HNR20_000367</name>
</gene>
<keyword evidence="2" id="KW-1185">Reference proteome</keyword>
<accession>A0A840VG98</accession>
<organism evidence="1 2">
    <name type="scientific">Micromonospora parathelypteridis</name>
    <dbReference type="NCBI Taxonomy" id="1839617"/>
    <lineage>
        <taxon>Bacteria</taxon>
        <taxon>Bacillati</taxon>
        <taxon>Actinomycetota</taxon>
        <taxon>Actinomycetes</taxon>
        <taxon>Micromonosporales</taxon>
        <taxon>Micromonosporaceae</taxon>
        <taxon>Micromonospora</taxon>
    </lineage>
</organism>
<dbReference type="RefSeq" id="WP_184175868.1">
    <property type="nucleotide sequence ID" value="NZ_BMNF01000008.1"/>
</dbReference>
<dbReference type="Proteomes" id="UP000586947">
    <property type="component" value="Unassembled WGS sequence"/>
</dbReference>
<dbReference type="AlphaFoldDB" id="A0A840VG98"/>
<dbReference type="InterPro" id="IPR032568">
    <property type="entry name" value="DUF4926"/>
</dbReference>
<sequence>MLELYDVVELREAMPAEQLPAGAVGTVVHIFSDPSTAYEVEFADADGRTVAMVTLRADQVIHRDG</sequence>
<dbReference type="Pfam" id="PF16277">
    <property type="entry name" value="DUF4926"/>
    <property type="match status" value="1"/>
</dbReference>
<reference evidence="1 2" key="1">
    <citation type="submission" date="2020-08" db="EMBL/GenBank/DDBJ databases">
        <title>Sequencing the genomes of 1000 actinobacteria strains.</title>
        <authorList>
            <person name="Klenk H.-P."/>
        </authorList>
    </citation>
    <scope>NUCLEOTIDE SEQUENCE [LARGE SCALE GENOMIC DNA]</scope>
    <source>
        <strain evidence="1 2">DSM 103125</strain>
    </source>
</reference>
<evidence type="ECO:0000313" key="1">
    <source>
        <dbReference type="EMBL" id="MBB5475862.1"/>
    </source>
</evidence>
<dbReference type="EMBL" id="JACHDP010000001">
    <property type="protein sequence ID" value="MBB5475862.1"/>
    <property type="molecule type" value="Genomic_DNA"/>
</dbReference>
<protein>
    <recommendedName>
        <fullName evidence="3">DUF4926 domain-containing protein</fullName>
    </recommendedName>
</protein>
<comment type="caution">
    <text evidence="1">The sequence shown here is derived from an EMBL/GenBank/DDBJ whole genome shotgun (WGS) entry which is preliminary data.</text>
</comment>
<evidence type="ECO:0000313" key="2">
    <source>
        <dbReference type="Proteomes" id="UP000586947"/>
    </source>
</evidence>